<reference evidence="5" key="1">
    <citation type="submission" date="2023-07" db="EMBL/GenBank/DDBJ databases">
        <authorList>
            <person name="Luz R."/>
            <person name="Cordeiro R."/>
            <person name="Fonseca A."/>
            <person name="Goncalves V."/>
        </authorList>
    </citation>
    <scope>NUCLEOTIDE SEQUENCE [LARGE SCALE GENOMIC DNA]</scope>
    <source>
        <strain evidence="5">BACA0444</strain>
    </source>
</reference>
<organism evidence="4 5">
    <name type="scientific">Pseudocalidococcus azoricus BACA0444</name>
    <dbReference type="NCBI Taxonomy" id="2918990"/>
    <lineage>
        <taxon>Bacteria</taxon>
        <taxon>Bacillati</taxon>
        <taxon>Cyanobacteriota</taxon>
        <taxon>Cyanophyceae</taxon>
        <taxon>Acaryochloridales</taxon>
        <taxon>Thermosynechococcaceae</taxon>
        <taxon>Pseudocalidococcus</taxon>
        <taxon>Pseudocalidococcus azoricus</taxon>
    </lineage>
</organism>
<dbReference type="InterPro" id="IPR002477">
    <property type="entry name" value="Peptidoglycan-bd-like"/>
</dbReference>
<dbReference type="AlphaFoldDB" id="A0AAE4JYU1"/>
<accession>A0AAE4JYU1</accession>
<sequence length="453" mass="49434">MATQSTSLVSLQDPIDVSLSDIESELQKIWLAQSPNGDSQAVPVATRAATFSLVVYDSDDTQQLLSRLGFYSGPIDGIAGPRMTAALKAAQAHYGLPVTGERDAATLDHLRQEYARKQAGDFEGIGERYAADIRSGGVADVIASQNPCRVIALCPTLGPDTGVTAQVAAYCPIKKQSRSSLICCEYITLQGTTEALGRVTELIPSLAIGDLPKFLWWKGGLDSNPELLTTIAPLFDSIIVDSSEFTQPITDLRQVAELMAKGLPIADLNWRRLGAWQELSAEAFDPPERRAAIHEIDRVTVDYEKGNPTQALLFLGWLASRLKWQPTEFKVESGDYEIYQIQLLGADQRVIEAELAGIPTGDRGEILGDLIDLKLASTNLKADCSTIICSETRGCMRMESGGGAQVAKTYQVNPLSEQTAELLLSQQLQRWGQDLLYEESFLIVQQILDLIES</sequence>
<feature type="domain" description="Glucose-6-phosphate dehydrogenase assembly protein OpcA N-terminal" evidence="2">
    <location>
        <begin position="139"/>
        <end position="257"/>
    </location>
</feature>
<dbReference type="InterPro" id="IPR036366">
    <property type="entry name" value="PGBDSf"/>
</dbReference>
<feature type="domain" description="Glucose-6-phosphate dehydrogenase assembly protein OpcA C-terminal" evidence="3">
    <location>
        <begin position="265"/>
        <end position="440"/>
    </location>
</feature>
<dbReference type="Proteomes" id="UP001268256">
    <property type="component" value="Unassembled WGS sequence"/>
</dbReference>
<dbReference type="RefSeq" id="WP_322877400.1">
    <property type="nucleotide sequence ID" value="NZ_JAVMIP010000003.1"/>
</dbReference>
<dbReference type="Pfam" id="PF10128">
    <property type="entry name" value="OpcA_G6PD_assem"/>
    <property type="match status" value="1"/>
</dbReference>
<feature type="domain" description="Peptidoglycan binding-like" evidence="1">
    <location>
        <begin position="62"/>
        <end position="110"/>
    </location>
</feature>
<evidence type="ECO:0000313" key="5">
    <source>
        <dbReference type="Proteomes" id="UP001268256"/>
    </source>
</evidence>
<protein>
    <submittedName>
        <fullName evidence="4">Glucose-6-phosphate dehydrogenase assembly protein OpcA</fullName>
    </submittedName>
</protein>
<comment type="caution">
    <text evidence="4">The sequence shown here is derived from an EMBL/GenBank/DDBJ whole genome shotgun (WGS) entry which is preliminary data.</text>
</comment>
<proteinExistence type="predicted"/>
<evidence type="ECO:0000259" key="3">
    <source>
        <dbReference type="Pfam" id="PF20171"/>
    </source>
</evidence>
<dbReference type="PANTHER" id="PTHR38658:SF1">
    <property type="entry name" value="OXPP CYCLE PROTEIN OPCA-RELATED"/>
    <property type="match status" value="1"/>
</dbReference>
<evidence type="ECO:0000313" key="4">
    <source>
        <dbReference type="EMBL" id="MDS3860112.1"/>
    </source>
</evidence>
<dbReference type="Pfam" id="PF20171">
    <property type="entry name" value="OpcA_G6PD_C"/>
    <property type="match status" value="1"/>
</dbReference>
<dbReference type="Pfam" id="PF01471">
    <property type="entry name" value="PG_binding_1"/>
    <property type="match status" value="1"/>
</dbReference>
<dbReference type="EMBL" id="JAVMIP010000003">
    <property type="protein sequence ID" value="MDS3860112.1"/>
    <property type="molecule type" value="Genomic_DNA"/>
</dbReference>
<dbReference type="InterPro" id="IPR046802">
    <property type="entry name" value="OpcA_G6PD_C"/>
</dbReference>
<name>A0AAE4JYU1_9CYAN</name>
<dbReference type="InterPro" id="IPR004555">
    <property type="entry name" value="G6PDH_assembly_OpcA"/>
</dbReference>
<dbReference type="SUPFAM" id="SSF47090">
    <property type="entry name" value="PGBD-like"/>
    <property type="match status" value="1"/>
</dbReference>
<dbReference type="Gene3D" id="1.10.101.10">
    <property type="entry name" value="PGBD-like superfamily/PGBD"/>
    <property type="match status" value="1"/>
</dbReference>
<keyword evidence="5" id="KW-1185">Reference proteome</keyword>
<dbReference type="InterPro" id="IPR036365">
    <property type="entry name" value="PGBD-like_sf"/>
</dbReference>
<dbReference type="PANTHER" id="PTHR38658">
    <property type="entry name" value="OXPP CYCLE PROTEIN OPCA-RELATED"/>
    <property type="match status" value="1"/>
</dbReference>
<evidence type="ECO:0000259" key="1">
    <source>
        <dbReference type="Pfam" id="PF01471"/>
    </source>
</evidence>
<gene>
    <name evidence="4" type="primary">opcA</name>
    <name evidence="4" type="ORF">RIF25_04765</name>
</gene>
<dbReference type="NCBIfam" id="TIGR00534">
    <property type="entry name" value="OpcA"/>
    <property type="match status" value="1"/>
</dbReference>
<dbReference type="InterPro" id="IPR046801">
    <property type="entry name" value="OpcA_G6PD_N"/>
</dbReference>
<evidence type="ECO:0000259" key="2">
    <source>
        <dbReference type="Pfam" id="PF10128"/>
    </source>
</evidence>